<evidence type="ECO:0000256" key="2">
    <source>
        <dbReference type="ARBA" id="ARBA00022617"/>
    </source>
</evidence>
<dbReference type="OrthoDB" id="5499192at2"/>
<comment type="caution">
    <text evidence="8">The sequence shown here is derived from an EMBL/GenBank/DDBJ whole genome shotgun (WGS) entry which is preliminary data.</text>
</comment>
<evidence type="ECO:0000256" key="6">
    <source>
        <dbReference type="ARBA" id="ARBA00023033"/>
    </source>
</evidence>
<reference evidence="8 9" key="1">
    <citation type="submission" date="2014-04" db="EMBL/GenBank/DDBJ databases">
        <title>Genome assembly of Hyalangium minutum DSM 14724.</title>
        <authorList>
            <person name="Sharma G."/>
            <person name="Subramanian S."/>
        </authorList>
    </citation>
    <scope>NUCLEOTIDE SEQUENCE [LARGE SCALE GENOMIC DNA]</scope>
    <source>
        <strain evidence="8 9">DSM 14724</strain>
    </source>
</reference>
<dbReference type="PRINTS" id="PR00385">
    <property type="entry name" value="P450"/>
</dbReference>
<dbReference type="Pfam" id="PF00067">
    <property type="entry name" value="p450"/>
    <property type="match status" value="1"/>
</dbReference>
<keyword evidence="4 7" id="KW-0560">Oxidoreductase</keyword>
<dbReference type="STRING" id="394096.DB31_4104"/>
<keyword evidence="2 7" id="KW-0349">Heme</keyword>
<name>A0A085W3Y1_9BACT</name>
<dbReference type="GO" id="GO:0005506">
    <property type="term" value="F:iron ion binding"/>
    <property type="evidence" value="ECO:0007669"/>
    <property type="project" value="InterPro"/>
</dbReference>
<protein>
    <submittedName>
        <fullName evidence="8">Putative cytochrome P450 hydroxylase</fullName>
    </submittedName>
</protein>
<sequence>MLDLMTPEARANPYPLYAELRQTGIRQVEPGGMWAVSRYDDVVAVMKEPRRFSSAGLGQGFLPPWLSRNPVTESLVMKDPPVHTQLRARVSRAFGPAALAVLEPRIRALSHELAEQLLRQEGPVDFMAHFAQRLPVSVLGLLFGLEPSQYPRLKEWADDLVNLPAGRHSLEEQLRVRENLVSLERCFEELLHARRQSPGADLISELLRPDAGGSALSHDELMSFLFALLPAGIETTVYLLANSMVVLSEHPQERARVLANPSLLPQLLEEVLRFEPPGHSSLRLVTEDTVLSGVHLPRGSIVLVLLASALRDERHFPQAGQFLMERERASHLAFGHGIHYCLGALLARLEARLGLEALFSRLQDFSRASPELHWSPSLIARGPLVLPLQLIPRR</sequence>
<evidence type="ECO:0000313" key="8">
    <source>
        <dbReference type="EMBL" id="KFE62394.1"/>
    </source>
</evidence>
<dbReference type="InterPro" id="IPR017972">
    <property type="entry name" value="Cyt_P450_CS"/>
</dbReference>
<evidence type="ECO:0000256" key="4">
    <source>
        <dbReference type="ARBA" id="ARBA00023002"/>
    </source>
</evidence>
<dbReference type="FunFam" id="1.10.630.10:FF:000018">
    <property type="entry name" value="Cytochrome P450 monooxygenase"/>
    <property type="match status" value="1"/>
</dbReference>
<dbReference type="PRINTS" id="PR00359">
    <property type="entry name" value="BP450"/>
</dbReference>
<dbReference type="PATRIC" id="fig|394096.3.peg.7838"/>
<dbReference type="InterPro" id="IPR036396">
    <property type="entry name" value="Cyt_P450_sf"/>
</dbReference>
<evidence type="ECO:0000256" key="3">
    <source>
        <dbReference type="ARBA" id="ARBA00022723"/>
    </source>
</evidence>
<evidence type="ECO:0000256" key="7">
    <source>
        <dbReference type="RuleBase" id="RU000461"/>
    </source>
</evidence>
<dbReference type="SUPFAM" id="SSF48264">
    <property type="entry name" value="Cytochrome P450"/>
    <property type="match status" value="1"/>
</dbReference>
<dbReference type="EMBL" id="JMCB01000022">
    <property type="protein sequence ID" value="KFE62394.1"/>
    <property type="molecule type" value="Genomic_DNA"/>
</dbReference>
<dbReference type="PANTHER" id="PTHR46696:SF1">
    <property type="entry name" value="CYTOCHROME P450 YJIB-RELATED"/>
    <property type="match status" value="1"/>
</dbReference>
<dbReference type="InterPro" id="IPR001128">
    <property type="entry name" value="Cyt_P450"/>
</dbReference>
<comment type="similarity">
    <text evidence="1 7">Belongs to the cytochrome P450 family.</text>
</comment>
<gene>
    <name evidence="8" type="ORF">DB31_4104</name>
</gene>
<keyword evidence="6 7" id="KW-0503">Monooxygenase</keyword>
<keyword evidence="5 7" id="KW-0408">Iron</keyword>
<keyword evidence="3 7" id="KW-0479">Metal-binding</keyword>
<dbReference type="AlphaFoldDB" id="A0A085W3Y1"/>
<accession>A0A085W3Y1</accession>
<evidence type="ECO:0000313" key="9">
    <source>
        <dbReference type="Proteomes" id="UP000028725"/>
    </source>
</evidence>
<proteinExistence type="inferred from homology"/>
<dbReference type="PANTHER" id="PTHR46696">
    <property type="entry name" value="P450, PUTATIVE (EUROFUNG)-RELATED"/>
    <property type="match status" value="1"/>
</dbReference>
<dbReference type="Proteomes" id="UP000028725">
    <property type="component" value="Unassembled WGS sequence"/>
</dbReference>
<evidence type="ECO:0000256" key="1">
    <source>
        <dbReference type="ARBA" id="ARBA00010617"/>
    </source>
</evidence>
<evidence type="ECO:0000256" key="5">
    <source>
        <dbReference type="ARBA" id="ARBA00023004"/>
    </source>
</evidence>
<organism evidence="8 9">
    <name type="scientific">Hyalangium minutum</name>
    <dbReference type="NCBI Taxonomy" id="394096"/>
    <lineage>
        <taxon>Bacteria</taxon>
        <taxon>Pseudomonadati</taxon>
        <taxon>Myxococcota</taxon>
        <taxon>Myxococcia</taxon>
        <taxon>Myxococcales</taxon>
        <taxon>Cystobacterineae</taxon>
        <taxon>Archangiaceae</taxon>
        <taxon>Hyalangium</taxon>
    </lineage>
</organism>
<dbReference type="RefSeq" id="WP_044197551.1">
    <property type="nucleotide sequence ID" value="NZ_JMCB01000022.1"/>
</dbReference>
<keyword evidence="9" id="KW-1185">Reference proteome</keyword>
<dbReference type="InterPro" id="IPR002397">
    <property type="entry name" value="Cyt_P450_B"/>
</dbReference>
<dbReference type="GO" id="GO:0020037">
    <property type="term" value="F:heme binding"/>
    <property type="evidence" value="ECO:0007669"/>
    <property type="project" value="InterPro"/>
</dbReference>
<dbReference type="GO" id="GO:0016705">
    <property type="term" value="F:oxidoreductase activity, acting on paired donors, with incorporation or reduction of molecular oxygen"/>
    <property type="evidence" value="ECO:0007669"/>
    <property type="project" value="InterPro"/>
</dbReference>
<dbReference type="PROSITE" id="PS00086">
    <property type="entry name" value="CYTOCHROME_P450"/>
    <property type="match status" value="1"/>
</dbReference>
<dbReference type="Gene3D" id="1.10.630.10">
    <property type="entry name" value="Cytochrome P450"/>
    <property type="match status" value="1"/>
</dbReference>
<dbReference type="GO" id="GO:0004497">
    <property type="term" value="F:monooxygenase activity"/>
    <property type="evidence" value="ECO:0007669"/>
    <property type="project" value="UniProtKB-KW"/>
</dbReference>